<keyword evidence="1" id="KW-0472">Membrane</keyword>
<protein>
    <submittedName>
        <fullName evidence="2">Uncharacterized protein</fullName>
    </submittedName>
</protein>
<gene>
    <name evidence="2" type="ORF">CAMP_LOCUS17827</name>
</gene>
<feature type="transmembrane region" description="Helical" evidence="1">
    <location>
        <begin position="122"/>
        <end position="143"/>
    </location>
</feature>
<reference evidence="2" key="1">
    <citation type="submission" date="2022-11" db="EMBL/GenBank/DDBJ databases">
        <authorList>
            <person name="Kikuchi T."/>
        </authorList>
    </citation>
    <scope>NUCLEOTIDE SEQUENCE</scope>
    <source>
        <strain evidence="2">PS1010</strain>
    </source>
</reference>
<dbReference type="AlphaFoldDB" id="A0A9P1J3W5"/>
<keyword evidence="1" id="KW-1133">Transmembrane helix</keyword>
<feature type="transmembrane region" description="Helical" evidence="1">
    <location>
        <begin position="21"/>
        <end position="45"/>
    </location>
</feature>
<feature type="transmembrane region" description="Helical" evidence="1">
    <location>
        <begin position="90"/>
        <end position="116"/>
    </location>
</feature>
<keyword evidence="3" id="KW-1185">Reference proteome</keyword>
<comment type="caution">
    <text evidence="2">The sequence shown here is derived from an EMBL/GenBank/DDBJ whole genome shotgun (WGS) entry which is preliminary data.</text>
</comment>
<organism evidence="2 3">
    <name type="scientific">Caenorhabditis angaria</name>
    <dbReference type="NCBI Taxonomy" id="860376"/>
    <lineage>
        <taxon>Eukaryota</taxon>
        <taxon>Metazoa</taxon>
        <taxon>Ecdysozoa</taxon>
        <taxon>Nematoda</taxon>
        <taxon>Chromadorea</taxon>
        <taxon>Rhabditida</taxon>
        <taxon>Rhabditina</taxon>
        <taxon>Rhabditomorpha</taxon>
        <taxon>Rhabditoidea</taxon>
        <taxon>Rhabditidae</taxon>
        <taxon>Peloderinae</taxon>
        <taxon>Caenorhabditis</taxon>
    </lineage>
</organism>
<evidence type="ECO:0000313" key="3">
    <source>
        <dbReference type="Proteomes" id="UP001152747"/>
    </source>
</evidence>
<dbReference type="EMBL" id="CANHGI010000006">
    <property type="protein sequence ID" value="CAI5455190.1"/>
    <property type="molecule type" value="Genomic_DNA"/>
</dbReference>
<sequence length="204" mass="23741">MNANETYEVRRGRLVNRFPSLILIQEVGLRQAVSFMFFSTVFLISTSQNMGLFEFTAFELVLFYTYALFLYTIVIMCLRRAILIVRAMFVIPILIVLATLVSFNLMLFAALFSTLLIHSEDGLLFCWHTVLTCITIFIIVVLFQSMETISTAVMNLFDIQKLLDVNNRRRVLIAVNRNWNSHYDGAQRRSRQRVRFQVVSTPIY</sequence>
<keyword evidence="1" id="KW-0812">Transmembrane</keyword>
<feature type="transmembrane region" description="Helical" evidence="1">
    <location>
        <begin position="57"/>
        <end position="78"/>
    </location>
</feature>
<evidence type="ECO:0000313" key="2">
    <source>
        <dbReference type="EMBL" id="CAI5455190.1"/>
    </source>
</evidence>
<name>A0A9P1J3W5_9PELO</name>
<accession>A0A9P1J3W5</accession>
<proteinExistence type="predicted"/>
<dbReference type="Proteomes" id="UP001152747">
    <property type="component" value="Unassembled WGS sequence"/>
</dbReference>
<evidence type="ECO:0000256" key="1">
    <source>
        <dbReference type="SAM" id="Phobius"/>
    </source>
</evidence>